<reference evidence="7 8" key="1">
    <citation type="submission" date="2019-11" db="EMBL/GenBank/DDBJ databases">
        <title>Nocardia sp. nov. CT2-14 isolated from soil.</title>
        <authorList>
            <person name="Kanchanasin P."/>
            <person name="Tanasupawat S."/>
            <person name="Yuki M."/>
            <person name="Kudo T."/>
        </authorList>
    </citation>
    <scope>NUCLEOTIDE SEQUENCE [LARGE SCALE GENOMIC DNA]</scope>
    <source>
        <strain evidence="7 8">CT2-14</strain>
    </source>
</reference>
<dbReference type="Gene3D" id="1.10.510.10">
    <property type="entry name" value="Transferase(Phosphotransferase) domain 1"/>
    <property type="match status" value="1"/>
</dbReference>
<dbReference type="InterPro" id="IPR011009">
    <property type="entry name" value="Kinase-like_dom_sf"/>
</dbReference>
<sequence length="606" mass="64743">MKALLPDDPRWIGPHHMIAVIGTGEMGRVLLGRTPTGKLVAVKQIHRSHTADLEFRARFQRELETGKQLTGPYTASVVDSDPDAAQPWLATEYVPAPDLATVIAACGPLPVSGLRLLAIGLATALIEVHRAVLVHRNLKPGNVLLTAEGPRIIDFGIVRAHDTGDAVSDAPAYLAPEQAEGQPVTSAVDIYAVGMLLVLAATGSMSATPDLQAVPHSLRKLVESCLAPDHAHRPSARQLLEQAERIPAESAWPQPVLEFLETHRADAEWWSSSGEQETRYRDQLARLAGRRRRTIGWAAAAITGMVVVSGALAGMSRWSQTDGQAQPRANPSLDLTAAELRLLDLCAVMDKAVPGKLGTRTGDPEASPEGGCGTTVVDSTQRQVRYNLDIPDHAIGVDQLTPTGRTAAWGPILSAGAVENKCDTVLVTQSGGNVPLRMSADELDPSAQPGAACAAAEQALIAVAQQLTEYVPQRKVPSNSILRLDPCSVVQDSMIREIAGDIADHQRTPHACATIGRDGWVRIDLVDQTRPDQGEWTYETLQAGEITAYVTGARSSNDCYLSYLVRPTGKGNAEQLKLTVSDLSSSPDACGKAVKLLDDAIPRLPK</sequence>
<evidence type="ECO:0000313" key="8">
    <source>
        <dbReference type="Proteomes" id="UP000432464"/>
    </source>
</evidence>
<dbReference type="Gene3D" id="3.30.200.20">
    <property type="entry name" value="Phosphorylase Kinase, domain 1"/>
    <property type="match status" value="1"/>
</dbReference>
<dbReference type="SUPFAM" id="SSF56112">
    <property type="entry name" value="Protein kinase-like (PK-like)"/>
    <property type="match status" value="1"/>
</dbReference>
<feature type="domain" description="Protein kinase" evidence="6">
    <location>
        <begin position="15"/>
        <end position="257"/>
    </location>
</feature>
<protein>
    <submittedName>
        <fullName evidence="7">Protein kinase</fullName>
    </submittedName>
</protein>
<evidence type="ECO:0000256" key="3">
    <source>
        <dbReference type="ARBA" id="ARBA00022777"/>
    </source>
</evidence>
<dbReference type="PANTHER" id="PTHR43289">
    <property type="entry name" value="MITOGEN-ACTIVATED PROTEIN KINASE KINASE KINASE 20-RELATED"/>
    <property type="match status" value="1"/>
</dbReference>
<dbReference type="CDD" id="cd14014">
    <property type="entry name" value="STKc_PknB_like"/>
    <property type="match status" value="1"/>
</dbReference>
<comment type="caution">
    <text evidence="7">The sequence shown here is derived from an EMBL/GenBank/DDBJ whole genome shotgun (WGS) entry which is preliminary data.</text>
</comment>
<gene>
    <name evidence="7" type="ORF">GLP40_02150</name>
</gene>
<keyword evidence="1" id="KW-0808">Transferase</keyword>
<dbReference type="EMBL" id="WMBB01000001">
    <property type="protein sequence ID" value="MTE11592.1"/>
    <property type="molecule type" value="Genomic_DNA"/>
</dbReference>
<evidence type="ECO:0000256" key="1">
    <source>
        <dbReference type="ARBA" id="ARBA00022679"/>
    </source>
</evidence>
<evidence type="ECO:0000256" key="2">
    <source>
        <dbReference type="ARBA" id="ARBA00022741"/>
    </source>
</evidence>
<dbReference type="GO" id="GO:0004674">
    <property type="term" value="F:protein serine/threonine kinase activity"/>
    <property type="evidence" value="ECO:0007669"/>
    <property type="project" value="TreeGrafter"/>
</dbReference>
<keyword evidence="8" id="KW-1185">Reference proteome</keyword>
<evidence type="ECO:0000256" key="5">
    <source>
        <dbReference type="PROSITE-ProRule" id="PRU10141"/>
    </source>
</evidence>
<keyword evidence="2 5" id="KW-0547">Nucleotide-binding</keyword>
<accession>A0A6I3KNM3</accession>
<evidence type="ECO:0000256" key="4">
    <source>
        <dbReference type="ARBA" id="ARBA00022840"/>
    </source>
</evidence>
<name>A0A6I3KNM3_9NOCA</name>
<keyword evidence="3 7" id="KW-0418">Kinase</keyword>
<dbReference type="InterPro" id="IPR017441">
    <property type="entry name" value="Protein_kinase_ATP_BS"/>
</dbReference>
<feature type="binding site" evidence="5">
    <location>
        <position position="43"/>
    </location>
    <ligand>
        <name>ATP</name>
        <dbReference type="ChEBI" id="CHEBI:30616"/>
    </ligand>
</feature>
<evidence type="ECO:0000313" key="7">
    <source>
        <dbReference type="EMBL" id="MTE11592.1"/>
    </source>
</evidence>
<dbReference type="Pfam" id="PF00069">
    <property type="entry name" value="Pkinase"/>
    <property type="match status" value="1"/>
</dbReference>
<dbReference type="InterPro" id="IPR000719">
    <property type="entry name" value="Prot_kinase_dom"/>
</dbReference>
<dbReference type="PROSITE" id="PS00107">
    <property type="entry name" value="PROTEIN_KINASE_ATP"/>
    <property type="match status" value="1"/>
</dbReference>
<dbReference type="PANTHER" id="PTHR43289:SF34">
    <property type="entry name" value="SERINE_THREONINE-PROTEIN KINASE YBDM-RELATED"/>
    <property type="match status" value="1"/>
</dbReference>
<dbReference type="Proteomes" id="UP000432464">
    <property type="component" value="Unassembled WGS sequence"/>
</dbReference>
<proteinExistence type="predicted"/>
<dbReference type="RefSeq" id="WP_154786081.1">
    <property type="nucleotide sequence ID" value="NZ_WMBB01000001.1"/>
</dbReference>
<evidence type="ECO:0000259" key="6">
    <source>
        <dbReference type="PROSITE" id="PS50011"/>
    </source>
</evidence>
<keyword evidence="4 5" id="KW-0067">ATP-binding</keyword>
<organism evidence="7 8">
    <name type="scientific">Nocardia aurantiaca</name>
    <dbReference type="NCBI Taxonomy" id="2675850"/>
    <lineage>
        <taxon>Bacteria</taxon>
        <taxon>Bacillati</taxon>
        <taxon>Actinomycetota</taxon>
        <taxon>Actinomycetes</taxon>
        <taxon>Mycobacteriales</taxon>
        <taxon>Nocardiaceae</taxon>
        <taxon>Nocardia</taxon>
    </lineage>
</organism>
<dbReference type="PROSITE" id="PS50011">
    <property type="entry name" value="PROTEIN_KINASE_DOM"/>
    <property type="match status" value="1"/>
</dbReference>
<dbReference type="AlphaFoldDB" id="A0A6I3KNM3"/>
<dbReference type="GO" id="GO:0005524">
    <property type="term" value="F:ATP binding"/>
    <property type="evidence" value="ECO:0007669"/>
    <property type="project" value="UniProtKB-UniRule"/>
</dbReference>